<sequence>MDPLLVIFGLGVGVLVGLTGIGGGSLMTPLLILVFGVKPVTAIGTDLAYAAITKTVGGYKHWRQRTVDASVCVWMALGSVPAAVGGVYVLQLLESALGDGLDTTLIAALGVTLIVTGLATLVRSIFARRFSAGERSTVEMTARRRLVAVVFGAVVGFVLGVTSAGSGALIAVGLILFFRLTPTRVVGTDVVHAAILLWAAALAHLGAGNVDYGLAAQILVGSVPGVWIGSHLSVRVPTGALRLTLALVLCGGGLGLLAKAGLAVPTAAIALAPITAAVVVATGLLRARRARLGTLETSPHPPRAVESRG</sequence>
<feature type="transmembrane region" description="Helical" evidence="6">
    <location>
        <begin position="264"/>
        <end position="285"/>
    </location>
</feature>
<evidence type="ECO:0000256" key="3">
    <source>
        <dbReference type="ARBA" id="ARBA00022692"/>
    </source>
</evidence>
<dbReference type="InterPro" id="IPR002781">
    <property type="entry name" value="TM_pro_TauE-like"/>
</dbReference>
<feature type="transmembrane region" description="Helical" evidence="6">
    <location>
        <begin position="30"/>
        <end position="52"/>
    </location>
</feature>
<dbReference type="STRING" id="29539.SAMN02745716_0815"/>
<dbReference type="PANTHER" id="PTHR43701:SF2">
    <property type="entry name" value="MEMBRANE TRANSPORTER PROTEIN YJNA-RELATED"/>
    <property type="match status" value="1"/>
</dbReference>
<evidence type="ECO:0000256" key="1">
    <source>
        <dbReference type="ARBA" id="ARBA00004141"/>
    </source>
</evidence>
<keyword evidence="8" id="KW-1185">Reference proteome</keyword>
<evidence type="ECO:0000256" key="2">
    <source>
        <dbReference type="ARBA" id="ARBA00009142"/>
    </source>
</evidence>
<feature type="transmembrane region" description="Helical" evidence="6">
    <location>
        <begin position="146"/>
        <end position="178"/>
    </location>
</feature>
<feature type="transmembrane region" description="Helical" evidence="6">
    <location>
        <begin position="105"/>
        <end position="126"/>
    </location>
</feature>
<dbReference type="AlphaFoldDB" id="A0A1H6FPA2"/>
<feature type="transmembrane region" description="Helical" evidence="6">
    <location>
        <begin position="73"/>
        <end position="93"/>
    </location>
</feature>
<evidence type="ECO:0000256" key="6">
    <source>
        <dbReference type="RuleBase" id="RU363041"/>
    </source>
</evidence>
<dbReference type="EMBL" id="FNWJ01000001">
    <property type="protein sequence ID" value="SEH11584.1"/>
    <property type="molecule type" value="Genomic_DNA"/>
</dbReference>
<dbReference type="Pfam" id="PF01925">
    <property type="entry name" value="TauE"/>
    <property type="match status" value="1"/>
</dbReference>
<keyword evidence="6" id="KW-1003">Cell membrane</keyword>
<keyword evidence="4 6" id="KW-1133">Transmembrane helix</keyword>
<proteinExistence type="inferred from homology"/>
<name>A0A1H6FPA2_THEAL</name>
<keyword evidence="3 6" id="KW-0812">Transmembrane</keyword>
<dbReference type="Proteomes" id="UP000222056">
    <property type="component" value="Unassembled WGS sequence"/>
</dbReference>
<feature type="transmembrane region" description="Helical" evidence="6">
    <location>
        <begin position="240"/>
        <end position="258"/>
    </location>
</feature>
<keyword evidence="5 6" id="KW-0472">Membrane</keyword>
<gene>
    <name evidence="7" type="ORF">SAMN02745716_0815</name>
</gene>
<evidence type="ECO:0000256" key="4">
    <source>
        <dbReference type="ARBA" id="ARBA00022989"/>
    </source>
</evidence>
<dbReference type="InterPro" id="IPR051598">
    <property type="entry name" value="TSUP/Inactive_protease-like"/>
</dbReference>
<comment type="subcellular location">
    <subcellularLocation>
        <location evidence="6">Cell membrane</location>
        <topology evidence="6">Multi-pass membrane protein</topology>
    </subcellularLocation>
    <subcellularLocation>
        <location evidence="1">Membrane</location>
        <topology evidence="1">Multi-pass membrane protein</topology>
    </subcellularLocation>
</comment>
<evidence type="ECO:0000313" key="8">
    <source>
        <dbReference type="Proteomes" id="UP000222056"/>
    </source>
</evidence>
<protein>
    <recommendedName>
        <fullName evidence="6">Probable membrane transporter protein</fullName>
    </recommendedName>
</protein>
<dbReference type="PANTHER" id="PTHR43701">
    <property type="entry name" value="MEMBRANE TRANSPORTER PROTEIN MJ0441-RELATED"/>
    <property type="match status" value="1"/>
</dbReference>
<dbReference type="GO" id="GO:0005886">
    <property type="term" value="C:plasma membrane"/>
    <property type="evidence" value="ECO:0007669"/>
    <property type="project" value="UniProtKB-SubCell"/>
</dbReference>
<organism evidence="7 8">
    <name type="scientific">Thermoleophilum album</name>
    <dbReference type="NCBI Taxonomy" id="29539"/>
    <lineage>
        <taxon>Bacteria</taxon>
        <taxon>Bacillati</taxon>
        <taxon>Actinomycetota</taxon>
        <taxon>Thermoleophilia</taxon>
        <taxon>Thermoleophilales</taxon>
        <taxon>Thermoleophilaceae</taxon>
        <taxon>Thermoleophilum</taxon>
    </lineage>
</organism>
<evidence type="ECO:0000313" key="7">
    <source>
        <dbReference type="EMBL" id="SEH11584.1"/>
    </source>
</evidence>
<dbReference type="OrthoDB" id="5189995at2"/>
<accession>A0A1H6FPA2</accession>
<dbReference type="RefSeq" id="WP_093116434.1">
    <property type="nucleotide sequence ID" value="NZ_FNWJ01000001.1"/>
</dbReference>
<reference evidence="8" key="1">
    <citation type="submission" date="2016-10" db="EMBL/GenBank/DDBJ databases">
        <authorList>
            <person name="Varghese N."/>
            <person name="Submissions S."/>
        </authorList>
    </citation>
    <scope>NUCLEOTIDE SEQUENCE [LARGE SCALE GENOMIC DNA]</scope>
    <source>
        <strain evidence="8">ATCC 35263</strain>
    </source>
</reference>
<evidence type="ECO:0000256" key="5">
    <source>
        <dbReference type="ARBA" id="ARBA00023136"/>
    </source>
</evidence>
<comment type="similarity">
    <text evidence="2 6">Belongs to the 4-toluene sulfonate uptake permease (TSUP) (TC 2.A.102) family.</text>
</comment>